<reference evidence="1 2" key="1">
    <citation type="submission" date="2012-05" db="EMBL/GenBank/DDBJ databases">
        <authorList>
            <person name="Weinstock G."/>
            <person name="Sodergren E."/>
            <person name="Lobos E.A."/>
            <person name="Fulton L."/>
            <person name="Fulton R."/>
            <person name="Courtney L."/>
            <person name="Fronick C."/>
            <person name="O'Laughlin M."/>
            <person name="Godfrey J."/>
            <person name="Wilson R.M."/>
            <person name="Miner T."/>
            <person name="Farmer C."/>
            <person name="Delehaunty K."/>
            <person name="Cordes M."/>
            <person name="Minx P."/>
            <person name="Tomlinson C."/>
            <person name="Chen J."/>
            <person name="Wollam A."/>
            <person name="Pepin K.H."/>
            <person name="Bhonagiri V."/>
            <person name="Zhang X."/>
            <person name="Suruliraj S."/>
            <person name="Warren W."/>
            <person name="Mitreva M."/>
            <person name="Mardis E.R."/>
            <person name="Wilson R.K."/>
        </authorList>
    </citation>
    <scope>NUCLEOTIDE SEQUENCE [LARGE SCALE GENOMIC DNA]</scope>
    <source>
        <strain evidence="1 2">F0055</strain>
    </source>
</reference>
<evidence type="ECO:0000313" key="1">
    <source>
        <dbReference type="EMBL" id="EKY02067.1"/>
    </source>
</evidence>
<proteinExistence type="predicted"/>
<keyword evidence="2" id="KW-1185">Reference proteome</keyword>
<comment type="caution">
    <text evidence="1">The sequence shown here is derived from an EMBL/GenBank/DDBJ whole genome shotgun (WGS) entry which is preliminary data.</text>
</comment>
<dbReference type="EMBL" id="AMEP01000060">
    <property type="protein sequence ID" value="EKY02067.1"/>
    <property type="molecule type" value="Genomic_DNA"/>
</dbReference>
<name>L1NFS4_9BACT</name>
<gene>
    <name evidence="1" type="ORF">HMPREF9151_00874</name>
</gene>
<accession>L1NFS4</accession>
<dbReference type="STRING" id="1127699.HMPREF9151_00874"/>
<protein>
    <submittedName>
        <fullName evidence="1">Uncharacterized protein</fullName>
    </submittedName>
</protein>
<evidence type="ECO:0000313" key="2">
    <source>
        <dbReference type="Proteomes" id="UP000010433"/>
    </source>
</evidence>
<organism evidence="1 2">
    <name type="scientific">Hoylesella saccharolytica F0055</name>
    <dbReference type="NCBI Taxonomy" id="1127699"/>
    <lineage>
        <taxon>Bacteria</taxon>
        <taxon>Pseudomonadati</taxon>
        <taxon>Bacteroidota</taxon>
        <taxon>Bacteroidia</taxon>
        <taxon>Bacteroidales</taxon>
        <taxon>Prevotellaceae</taxon>
        <taxon>Hoylesella</taxon>
    </lineage>
</organism>
<dbReference type="HOGENOM" id="CLU_3010551_0_0_10"/>
<dbReference type="AlphaFoldDB" id="L1NFS4"/>
<dbReference type="Proteomes" id="UP000010433">
    <property type="component" value="Unassembled WGS sequence"/>
</dbReference>
<sequence length="56" mass="6618">MHIFLFVHVLPVSFILLEGHKVNIRKMIIAELMRLFPNAHLYPFYDTFISISSQQT</sequence>